<dbReference type="Pfam" id="PF01547">
    <property type="entry name" value="SBP_bac_1"/>
    <property type="match status" value="1"/>
</dbReference>
<organism evidence="2 3">
    <name type="scientific">Microbacterium phycohabitans</name>
    <dbReference type="NCBI Taxonomy" id="3075993"/>
    <lineage>
        <taxon>Bacteria</taxon>
        <taxon>Bacillati</taxon>
        <taxon>Actinomycetota</taxon>
        <taxon>Actinomycetes</taxon>
        <taxon>Micrococcales</taxon>
        <taxon>Microbacteriaceae</taxon>
        <taxon>Microbacterium</taxon>
    </lineage>
</organism>
<reference evidence="2 3" key="1">
    <citation type="submission" date="2023-09" db="EMBL/GenBank/DDBJ databases">
        <title>Microbacterium fusihabitans sp. nov., Microbacterium phycihabitans sp. nov., and Microbacterium cervinum sp. nov., isolated from dried seaweeds of beach.</title>
        <authorList>
            <person name="Lee S.D."/>
        </authorList>
    </citation>
    <scope>NUCLEOTIDE SEQUENCE [LARGE SCALE GENOMIC DNA]</scope>
    <source>
        <strain evidence="2 3">KSW2-29</strain>
    </source>
</reference>
<dbReference type="PANTHER" id="PTHR43649">
    <property type="entry name" value="ARABINOSE-BINDING PROTEIN-RELATED"/>
    <property type="match status" value="1"/>
</dbReference>
<accession>A0ABU3SKP3</accession>
<dbReference type="Gene3D" id="3.40.190.10">
    <property type="entry name" value="Periplasmic binding protein-like II"/>
    <property type="match status" value="2"/>
</dbReference>
<evidence type="ECO:0000313" key="3">
    <source>
        <dbReference type="Proteomes" id="UP001261125"/>
    </source>
</evidence>
<proteinExistence type="predicted"/>
<dbReference type="Proteomes" id="UP001261125">
    <property type="component" value="Unassembled WGS sequence"/>
</dbReference>
<evidence type="ECO:0000256" key="1">
    <source>
        <dbReference type="SAM" id="SignalP"/>
    </source>
</evidence>
<sequence length="440" mass="45430">MSSFITPRRATTVVAGVGLAALALAGCSGATGGGSADGKVEITYLTTNGDDSIATGNALISAFEKANPDITVTLNTRPGGTEGDNLVKTQLSTGEMDDVFFYNTGSLFQALNPDQTLANLADESWVSEVTDNFKTVASTDNGTYGAPLGTSMAGGIAYNTKVFSDLGISVPTDWSSLVAAAEKIKAAGITPIEQTYGDTWTSQLFLLADFGNVRTQDENWADDFTNNKAKFAQGPALAGFTHLQDAFDKGLFNADFATATAAEGSAALAAGKAAMYPMLSSAVLSNITQSNPDAVADIGFFAMPADKAANTTLTVWEPSAVYIPKTTEGAKLDAAKKFVAFVNSPEGCDIQNANYVAGGPFSISSCSVPSDAAPMVAEIQKYIEDGKSAPALEFLSPVKGPNLENIAISVGSGISSAQDGAAAYDDDVKKQAQQLGLAGW</sequence>
<name>A0ABU3SKP3_9MICO</name>
<dbReference type="EMBL" id="JAWDIT010000002">
    <property type="protein sequence ID" value="MDU0345358.1"/>
    <property type="molecule type" value="Genomic_DNA"/>
</dbReference>
<comment type="caution">
    <text evidence="2">The sequence shown here is derived from an EMBL/GenBank/DDBJ whole genome shotgun (WGS) entry which is preliminary data.</text>
</comment>
<gene>
    <name evidence="2" type="ORF">RWH44_06535</name>
</gene>
<dbReference type="RefSeq" id="WP_316003943.1">
    <property type="nucleotide sequence ID" value="NZ_JAWDIT010000002.1"/>
</dbReference>
<protein>
    <submittedName>
        <fullName evidence="2">ABC transporter substrate-binding protein</fullName>
    </submittedName>
</protein>
<dbReference type="InterPro" id="IPR050490">
    <property type="entry name" value="Bact_solute-bd_prot1"/>
</dbReference>
<evidence type="ECO:0000313" key="2">
    <source>
        <dbReference type="EMBL" id="MDU0345358.1"/>
    </source>
</evidence>
<dbReference type="SUPFAM" id="SSF53850">
    <property type="entry name" value="Periplasmic binding protein-like II"/>
    <property type="match status" value="1"/>
</dbReference>
<keyword evidence="1" id="KW-0732">Signal</keyword>
<keyword evidence="3" id="KW-1185">Reference proteome</keyword>
<feature type="chain" id="PRO_5045921202" evidence="1">
    <location>
        <begin position="26"/>
        <end position="440"/>
    </location>
</feature>
<dbReference type="InterPro" id="IPR006059">
    <property type="entry name" value="SBP"/>
</dbReference>
<feature type="signal peptide" evidence="1">
    <location>
        <begin position="1"/>
        <end position="25"/>
    </location>
</feature>